<evidence type="ECO:0000313" key="4">
    <source>
        <dbReference type="Proteomes" id="UP000193467"/>
    </source>
</evidence>
<proteinExistence type="predicted"/>
<feature type="region of interest" description="Disordered" evidence="1">
    <location>
        <begin position="1"/>
        <end position="22"/>
    </location>
</feature>
<gene>
    <name evidence="3" type="ORF">BCR35DRAFT_305789</name>
</gene>
<feature type="domain" description="PDK1-type PH" evidence="2">
    <location>
        <begin position="26"/>
        <end position="81"/>
    </location>
</feature>
<dbReference type="Pfam" id="PF14593">
    <property type="entry name" value="PH_3"/>
    <property type="match status" value="1"/>
</dbReference>
<dbReference type="AlphaFoldDB" id="A0A1Y2EY49"/>
<dbReference type="Gene3D" id="2.30.29.30">
    <property type="entry name" value="Pleckstrin-homology domain (PH domain)/Phosphotyrosine-binding domain (PTB)"/>
    <property type="match status" value="1"/>
</dbReference>
<dbReference type="InParanoid" id="A0A1Y2EY49"/>
<dbReference type="InterPro" id="IPR033931">
    <property type="entry name" value="PDK1-typ_PH"/>
</dbReference>
<organism evidence="3 4">
    <name type="scientific">Leucosporidium creatinivorum</name>
    <dbReference type="NCBI Taxonomy" id="106004"/>
    <lineage>
        <taxon>Eukaryota</taxon>
        <taxon>Fungi</taxon>
        <taxon>Dikarya</taxon>
        <taxon>Basidiomycota</taxon>
        <taxon>Pucciniomycotina</taxon>
        <taxon>Microbotryomycetes</taxon>
        <taxon>Leucosporidiales</taxon>
        <taxon>Leucosporidium</taxon>
    </lineage>
</organism>
<comment type="caution">
    <text evidence="3">The sequence shown here is derived from an EMBL/GenBank/DDBJ whole genome shotgun (WGS) entry which is preliminary data.</text>
</comment>
<protein>
    <recommendedName>
        <fullName evidence="2">PDK1-type PH domain-containing protein</fullName>
    </recommendedName>
</protein>
<dbReference type="OrthoDB" id="347657at2759"/>
<evidence type="ECO:0000259" key="2">
    <source>
        <dbReference type="Pfam" id="PF14593"/>
    </source>
</evidence>
<dbReference type="InterPro" id="IPR011993">
    <property type="entry name" value="PH-like_dom_sf"/>
</dbReference>
<keyword evidence="4" id="KW-1185">Reference proteome</keyword>
<sequence length="134" mass="14258">MVRLLSISPSMNPADSSSPSSRSGILLPTETIVFASPILVRRGLFTKKRSLILTDYPRLICIKDAPTKVTLKSEVFVGAALKGGVTKPGAVAFIKAEREGERGFIIKTVSSRLLTDVLACSPCASARSLLPGSR</sequence>
<accession>A0A1Y2EY49</accession>
<name>A0A1Y2EY49_9BASI</name>
<evidence type="ECO:0000256" key="1">
    <source>
        <dbReference type="SAM" id="MobiDB-lite"/>
    </source>
</evidence>
<dbReference type="STRING" id="106004.A0A1Y2EY49"/>
<evidence type="ECO:0000313" key="3">
    <source>
        <dbReference type="EMBL" id="ORY76542.1"/>
    </source>
</evidence>
<dbReference type="EMBL" id="MCGR01000034">
    <property type="protein sequence ID" value="ORY76542.1"/>
    <property type="molecule type" value="Genomic_DNA"/>
</dbReference>
<reference evidence="3 4" key="1">
    <citation type="submission" date="2016-07" db="EMBL/GenBank/DDBJ databases">
        <title>Pervasive Adenine N6-methylation of Active Genes in Fungi.</title>
        <authorList>
            <consortium name="DOE Joint Genome Institute"/>
            <person name="Mondo S.J."/>
            <person name="Dannebaum R.O."/>
            <person name="Kuo R.C."/>
            <person name="Labutti K."/>
            <person name="Haridas S."/>
            <person name="Kuo A."/>
            <person name="Salamov A."/>
            <person name="Ahrendt S.R."/>
            <person name="Lipzen A."/>
            <person name="Sullivan W."/>
            <person name="Andreopoulos W.B."/>
            <person name="Clum A."/>
            <person name="Lindquist E."/>
            <person name="Daum C."/>
            <person name="Ramamoorthy G.K."/>
            <person name="Gryganskyi A."/>
            <person name="Culley D."/>
            <person name="Magnuson J.K."/>
            <person name="James T.Y."/>
            <person name="O'Malley M.A."/>
            <person name="Stajich J.E."/>
            <person name="Spatafora J.W."/>
            <person name="Visel A."/>
            <person name="Grigoriev I.V."/>
        </authorList>
    </citation>
    <scope>NUCLEOTIDE SEQUENCE [LARGE SCALE GENOMIC DNA]</scope>
    <source>
        <strain evidence="3 4">62-1032</strain>
    </source>
</reference>
<dbReference type="Proteomes" id="UP000193467">
    <property type="component" value="Unassembled WGS sequence"/>
</dbReference>